<proteinExistence type="predicted"/>
<keyword evidence="7" id="KW-1185">Reference proteome</keyword>
<evidence type="ECO:0000313" key="7">
    <source>
        <dbReference type="Proteomes" id="UP001159428"/>
    </source>
</evidence>
<dbReference type="Proteomes" id="UP001159428">
    <property type="component" value="Unassembled WGS sequence"/>
</dbReference>
<sequence length="184" mass="21065">MDRKFCFEIIVFSVLIRMDGETKRHLGKAIFAAYVLALLMGNFVLTYIIRTDNSLKTTTNCLITNQAYADMSLAVQFSITQFSIWMLFSIAVERFHSVILPLRQSPISTRLKENFVILCIWSNGSSFFFIKAENFEKSRTILLFLYAAVCSKLWSNKVPGDEPNQIEAHGIEKRVTEMMIVTLA</sequence>
<feature type="transmembrane region" description="Helical" evidence="5">
    <location>
        <begin position="26"/>
        <end position="49"/>
    </location>
</feature>
<comment type="caution">
    <text evidence="6">The sequence shown here is derived from an EMBL/GenBank/DDBJ whole genome shotgun (WGS) entry which is preliminary data.</text>
</comment>
<evidence type="ECO:0000256" key="1">
    <source>
        <dbReference type="ARBA" id="ARBA00004370"/>
    </source>
</evidence>
<dbReference type="CDD" id="cd00637">
    <property type="entry name" value="7tm_classA_rhodopsin-like"/>
    <property type="match status" value="1"/>
</dbReference>
<dbReference type="Gene3D" id="1.20.1070.10">
    <property type="entry name" value="Rhodopsin 7-helix transmembrane proteins"/>
    <property type="match status" value="1"/>
</dbReference>
<protein>
    <recommendedName>
        <fullName evidence="8">G-protein coupled receptors family 1 profile domain-containing protein</fullName>
    </recommendedName>
</protein>
<evidence type="ECO:0000256" key="4">
    <source>
        <dbReference type="ARBA" id="ARBA00023136"/>
    </source>
</evidence>
<gene>
    <name evidence="6" type="ORF">PMEA_00021814</name>
</gene>
<keyword evidence="3 5" id="KW-1133">Transmembrane helix</keyword>
<accession>A0AAU9VVW9</accession>
<dbReference type="EMBL" id="CALNXJ010000004">
    <property type="protein sequence ID" value="CAH3037365.1"/>
    <property type="molecule type" value="Genomic_DNA"/>
</dbReference>
<organism evidence="6 7">
    <name type="scientific">Pocillopora meandrina</name>
    <dbReference type="NCBI Taxonomy" id="46732"/>
    <lineage>
        <taxon>Eukaryota</taxon>
        <taxon>Metazoa</taxon>
        <taxon>Cnidaria</taxon>
        <taxon>Anthozoa</taxon>
        <taxon>Hexacorallia</taxon>
        <taxon>Scleractinia</taxon>
        <taxon>Astrocoeniina</taxon>
        <taxon>Pocilloporidae</taxon>
        <taxon>Pocillopora</taxon>
    </lineage>
</organism>
<evidence type="ECO:0000256" key="3">
    <source>
        <dbReference type="ARBA" id="ARBA00022989"/>
    </source>
</evidence>
<dbReference type="PROSITE" id="PS00237">
    <property type="entry name" value="G_PROTEIN_RECEP_F1_1"/>
    <property type="match status" value="1"/>
</dbReference>
<keyword evidence="2 5" id="KW-0812">Transmembrane</keyword>
<comment type="subcellular location">
    <subcellularLocation>
        <location evidence="1">Membrane</location>
    </subcellularLocation>
</comment>
<evidence type="ECO:0000256" key="2">
    <source>
        <dbReference type="ARBA" id="ARBA00022692"/>
    </source>
</evidence>
<evidence type="ECO:0008006" key="8">
    <source>
        <dbReference type="Google" id="ProtNLM"/>
    </source>
</evidence>
<dbReference type="GO" id="GO:0016020">
    <property type="term" value="C:membrane"/>
    <property type="evidence" value="ECO:0007669"/>
    <property type="project" value="UniProtKB-SubCell"/>
</dbReference>
<evidence type="ECO:0000256" key="5">
    <source>
        <dbReference type="SAM" id="Phobius"/>
    </source>
</evidence>
<name>A0AAU9VVW9_9CNID</name>
<evidence type="ECO:0000313" key="6">
    <source>
        <dbReference type="EMBL" id="CAH3037365.1"/>
    </source>
</evidence>
<dbReference type="SUPFAM" id="SSF81321">
    <property type="entry name" value="Family A G protein-coupled receptor-like"/>
    <property type="match status" value="1"/>
</dbReference>
<keyword evidence="4 5" id="KW-0472">Membrane</keyword>
<dbReference type="GO" id="GO:0004930">
    <property type="term" value="F:G protein-coupled receptor activity"/>
    <property type="evidence" value="ECO:0007669"/>
    <property type="project" value="InterPro"/>
</dbReference>
<dbReference type="InterPro" id="IPR000276">
    <property type="entry name" value="GPCR_Rhodpsn"/>
</dbReference>
<dbReference type="AlphaFoldDB" id="A0AAU9VVW9"/>
<reference evidence="6 7" key="1">
    <citation type="submission" date="2022-05" db="EMBL/GenBank/DDBJ databases">
        <authorList>
            <consortium name="Genoscope - CEA"/>
            <person name="William W."/>
        </authorList>
    </citation>
    <scope>NUCLEOTIDE SEQUENCE [LARGE SCALE GENOMIC DNA]</scope>
</reference>